<reference evidence="1 2" key="1">
    <citation type="journal article" date="2013" name="PLoS ONE">
        <title>Isolation of a Bacteriophage Specific for a New Capsular Type of Klebsiella pneumoniae and Characterization of Its Polysaccharide Depolymerase.</title>
        <authorList>
            <person name="Hsu C.R."/>
            <person name="Lin T.L."/>
            <person name="Pan Y.J."/>
            <person name="Hsieh P.F."/>
            <person name="Wang J.T."/>
        </authorList>
    </citation>
    <scope>NUCLEOTIDE SEQUENCE [LARGE SCALE GENOMIC DNA]</scope>
    <source>
        <strain evidence="1 2">0507-KN2-1</strain>
    </source>
</reference>
<name>S6CLQ4_BPK05</name>
<organismHost>
    <name type="scientific">Klebsiella</name>
    <dbReference type="NCBI Taxonomy" id="570"/>
</organismHost>
<evidence type="ECO:0000313" key="1">
    <source>
        <dbReference type="EMBL" id="BAN78415.1"/>
    </source>
</evidence>
<dbReference type="Proteomes" id="UP000015925">
    <property type="component" value="Segment"/>
</dbReference>
<dbReference type="KEGG" id="vg:16836134"/>
<proteinExistence type="predicted"/>
<evidence type="ECO:0000313" key="2">
    <source>
        <dbReference type="Proteomes" id="UP000015925"/>
    </source>
</evidence>
<protein>
    <submittedName>
        <fullName evidence="1">Histone-like protein</fullName>
    </submittedName>
</protein>
<accession>S6CLQ4</accession>
<dbReference type="OrthoDB" id="14478at10239"/>
<dbReference type="GeneID" id="16836134"/>
<dbReference type="EMBL" id="AB797215">
    <property type="protein sequence ID" value="BAN78415.1"/>
    <property type="molecule type" value="Genomic_DNA"/>
</dbReference>
<keyword evidence="2" id="KW-1185">Reference proteome</keyword>
<organism evidence="1 2">
    <name type="scientific">Klebsiella phage 0507-KN2-1</name>
    <name type="common">Taipeivirus 0507KN21</name>
    <dbReference type="NCBI Taxonomy" id="2991282"/>
    <lineage>
        <taxon>Viruses</taxon>
        <taxon>Duplodnaviria</taxon>
        <taxon>Heunggongvirae</taxon>
        <taxon>Uroviricota</taxon>
        <taxon>Caudoviricetes</taxon>
        <taxon>Pantevenvirales</taxon>
        <taxon>Ackermannviridae</taxon>
        <taxon>Taipeivirus</taxon>
        <taxon>Taipeivirus 0507KN21</taxon>
    </lineage>
</organism>
<sequence>MMNKRGFGLFFFMCYSGYNPPVPHERNLTEDTQMNSLVKREVNIAITPHIELIKQLLIDSLEVVKHRASTSKASHYHFLRDNAIYYRVMRATGHTAALKQIVSNDFYSKTGIEVLALYDKEQRMFKDFPTIDDRNNVITKYDFSNKHHIISNRNIRILIITDEIGTSRVEETWNMIAHNIERLFTVELVVFLG</sequence>
<dbReference type="RefSeq" id="YP_008532016.1">
    <property type="nucleotide sequence ID" value="NC_022343.1"/>
</dbReference>